<keyword evidence="6 13" id="KW-0472">Membrane</keyword>
<dbReference type="Pfam" id="PF00181">
    <property type="entry name" value="Ribosomal_L2_N"/>
    <property type="match status" value="1"/>
</dbReference>
<comment type="subunit">
    <text evidence="8">Component of the large ribosomal subunit (LSU). Mature yeast ribosomes consist of a small (40S) and a large (60S) subunit. The 40S small subunit contains 1 molecule of ribosomal RNA (18S rRNA) and at least 33 different proteins. The large 60S subunit contains 3 rRNA molecules (25S, 5.8S and 5S rRNA) and at least 46 different proteins.</text>
</comment>
<organism evidence="16 17">
    <name type="scientific">Saitoella complicata (strain BCRC 22490 / CBS 7301 / JCM 7358 / NBRC 10748 / NRRL Y-17804)</name>
    <dbReference type="NCBI Taxonomy" id="698492"/>
    <lineage>
        <taxon>Eukaryota</taxon>
        <taxon>Fungi</taxon>
        <taxon>Dikarya</taxon>
        <taxon>Ascomycota</taxon>
        <taxon>Taphrinomycotina</taxon>
        <taxon>Taphrinomycotina incertae sedis</taxon>
        <taxon>Saitoella</taxon>
    </lineage>
</organism>
<feature type="transmembrane region" description="Helical" evidence="13">
    <location>
        <begin position="407"/>
        <end position="430"/>
    </location>
</feature>
<dbReference type="Gene3D" id="2.40.50.140">
    <property type="entry name" value="Nucleic acid-binding proteins"/>
    <property type="match status" value="1"/>
</dbReference>
<keyword evidence="3 13" id="KW-0812">Transmembrane</keyword>
<feature type="transmembrane region" description="Helical" evidence="13">
    <location>
        <begin position="368"/>
        <end position="386"/>
    </location>
</feature>
<keyword evidence="4" id="KW-0689">Ribosomal protein</keyword>
<evidence type="ECO:0000256" key="10">
    <source>
        <dbReference type="ARBA" id="ARBA00080160"/>
    </source>
</evidence>
<evidence type="ECO:0000256" key="11">
    <source>
        <dbReference type="ARBA" id="ARBA00080743"/>
    </source>
</evidence>
<dbReference type="InterPro" id="IPR022671">
    <property type="entry name" value="Ribosomal_uL2_CS"/>
</dbReference>
<feature type="transmembrane region" description="Helical" evidence="13">
    <location>
        <begin position="442"/>
        <end position="464"/>
    </location>
</feature>
<keyword evidence="17" id="KW-1185">Reference proteome</keyword>
<keyword evidence="7" id="KW-0687">Ribonucleoprotein</keyword>
<dbReference type="PROSITE" id="PS00467">
    <property type="entry name" value="RIBOSOMAL_L2"/>
    <property type="match status" value="1"/>
</dbReference>
<protein>
    <recommendedName>
        <fullName evidence="9">K37</fullName>
    </recommendedName>
    <alternativeName>
        <fullName evidence="11">K5</fullName>
    </alternativeName>
    <alternativeName>
        <fullName evidence="10">KD4</fullName>
    </alternativeName>
</protein>
<feature type="compositionally biased region" description="Acidic residues" evidence="12">
    <location>
        <begin position="240"/>
        <end position="255"/>
    </location>
</feature>
<evidence type="ECO:0000256" key="7">
    <source>
        <dbReference type="ARBA" id="ARBA00023274"/>
    </source>
</evidence>
<name>A0A0E9NLC3_SAICN</name>
<dbReference type="Proteomes" id="UP000033140">
    <property type="component" value="Unassembled WGS sequence"/>
</dbReference>
<dbReference type="EMBL" id="BACD03000033">
    <property type="protein sequence ID" value="GAO50471.1"/>
    <property type="molecule type" value="Genomic_DNA"/>
</dbReference>
<dbReference type="GO" id="GO:0022625">
    <property type="term" value="C:cytosolic large ribosomal subunit"/>
    <property type="evidence" value="ECO:0007669"/>
    <property type="project" value="UniProtKB-ARBA"/>
</dbReference>
<dbReference type="Pfam" id="PF03947">
    <property type="entry name" value="Ribosomal_L2_C"/>
    <property type="match status" value="1"/>
</dbReference>
<reference evidence="16 17" key="3">
    <citation type="journal article" date="2015" name="Genome Announc.">
        <title>Draft Genome Sequence of the Archiascomycetous Yeast Saitoella complicata.</title>
        <authorList>
            <person name="Yamauchi K."/>
            <person name="Kondo S."/>
            <person name="Hamamoto M."/>
            <person name="Takahashi Y."/>
            <person name="Ogura Y."/>
            <person name="Hayashi T."/>
            <person name="Nishida H."/>
        </authorList>
    </citation>
    <scope>NUCLEOTIDE SEQUENCE [LARGE SCALE GENOMIC DNA]</scope>
    <source>
        <strain evidence="16 17">NRRL Y-17804</strain>
    </source>
</reference>
<dbReference type="PANTHER" id="PTHR31794:SF2">
    <property type="entry name" value="AUXIN EFFLUX TRANSPORTER FAMILY PROTEIN (EUROFUNG)"/>
    <property type="match status" value="1"/>
</dbReference>
<dbReference type="FunFam" id="2.40.50.140:FF:000020">
    <property type="entry name" value="60S ribosomal protein L2"/>
    <property type="match status" value="1"/>
</dbReference>
<dbReference type="Gene3D" id="2.30.30.30">
    <property type="match status" value="1"/>
</dbReference>
<feature type="region of interest" description="Disordered" evidence="12">
    <location>
        <begin position="238"/>
        <end position="307"/>
    </location>
</feature>
<evidence type="ECO:0000256" key="3">
    <source>
        <dbReference type="ARBA" id="ARBA00022692"/>
    </source>
</evidence>
<evidence type="ECO:0000256" key="9">
    <source>
        <dbReference type="ARBA" id="ARBA00079874"/>
    </source>
</evidence>
<feature type="transmembrane region" description="Helical" evidence="13">
    <location>
        <begin position="115"/>
        <end position="135"/>
    </location>
</feature>
<evidence type="ECO:0000256" key="8">
    <source>
        <dbReference type="ARBA" id="ARBA00062148"/>
    </source>
</evidence>
<gene>
    <name evidence="16" type="ORF">G7K_4595-t1</name>
</gene>
<feature type="domain" description="Large ribosomal subunit protein uL2 C-terminal" evidence="14">
    <location>
        <begin position="636"/>
        <end position="761"/>
    </location>
</feature>
<proteinExistence type="inferred from homology"/>
<keyword evidence="5 13" id="KW-1133">Transmembrane helix</keyword>
<reference evidence="16 17" key="1">
    <citation type="journal article" date="2011" name="J. Gen. Appl. Microbiol.">
        <title>Draft genome sequencing of the enigmatic yeast Saitoella complicata.</title>
        <authorList>
            <person name="Nishida H."/>
            <person name="Hamamoto M."/>
            <person name="Sugiyama J."/>
        </authorList>
    </citation>
    <scope>NUCLEOTIDE SEQUENCE [LARGE SCALE GENOMIC DNA]</scope>
    <source>
        <strain evidence="16 17">NRRL Y-17804</strain>
    </source>
</reference>
<evidence type="ECO:0000256" key="2">
    <source>
        <dbReference type="ARBA" id="ARBA00005636"/>
    </source>
</evidence>
<evidence type="ECO:0000256" key="5">
    <source>
        <dbReference type="ARBA" id="ARBA00022989"/>
    </source>
</evidence>
<dbReference type="InterPro" id="IPR014722">
    <property type="entry name" value="Rib_uL2_dom2"/>
</dbReference>
<dbReference type="GO" id="GO:0003735">
    <property type="term" value="F:structural constituent of ribosome"/>
    <property type="evidence" value="ECO:0007669"/>
    <property type="project" value="InterPro"/>
</dbReference>
<dbReference type="InterPro" id="IPR022669">
    <property type="entry name" value="Ribosomal_uL2_C"/>
</dbReference>
<dbReference type="FunFam" id="2.30.30.30:FF:000006">
    <property type="entry name" value="60S ribosomal protein L8"/>
    <property type="match status" value="1"/>
</dbReference>
<evidence type="ECO:0000256" key="1">
    <source>
        <dbReference type="ARBA" id="ARBA00004141"/>
    </source>
</evidence>
<comment type="subcellular location">
    <subcellularLocation>
        <location evidence="1">Membrane</location>
        <topology evidence="1">Multi-pass membrane protein</topology>
    </subcellularLocation>
</comment>
<dbReference type="GO" id="GO:0006412">
    <property type="term" value="P:translation"/>
    <property type="evidence" value="ECO:0007669"/>
    <property type="project" value="InterPro"/>
</dbReference>
<evidence type="ECO:0000256" key="13">
    <source>
        <dbReference type="SAM" id="Phobius"/>
    </source>
</evidence>
<evidence type="ECO:0000259" key="15">
    <source>
        <dbReference type="SMART" id="SM01383"/>
    </source>
</evidence>
<evidence type="ECO:0000256" key="6">
    <source>
        <dbReference type="ARBA" id="ARBA00023136"/>
    </source>
</evidence>
<sequence>MLTICLPYAGFTWICNVTAHPCTEAAPPIHPIDNPSSTPRMVHGTSLLGLLIPTFESVLEVVCLSGAGWWLAKSGLIDKDMQKKLAALNMTLFTPCLIFVKLASSVNAEEMKKLWILPVGFAILCGISFFVGHLSGRIFGLRGRESLFVVACTVFQNSNSLPIALVTSLARTEERLLWNQLPNDTQDAVASRGILYLLIFAQLGLVIRWSYGAKYLLAPAPVDGDEETSIGANIGREANDLLDESDPEDDEDVIEETTPLTRKVMKRPKPVNVGGHDSGHNTGTNPSPRNPSSNHITSFPSLNGNGSAHTVEKNPLWKRIGVTLLDFLNPPLSALLTACFVAAIPPLQDFFFKPGTFVNNSFTSAIKTMSQMAVPLILIVLGANLSSDIKAPANLSPERRALENRTVWAAIFGKMLVIPVFLCPIMTIIAKYFDYGIIDDPVFTVVMFLLIGSPTALTLHQICQMNGVYEREMARVLFYSYAWFTVPSTLILVTLSLEVVEWATGGLLCPTPDSRARTLQNYLPVKFGFTRPSPPNQHSSKMGRVIRAQRKSGGIFKSHTRLRKGAAQHRTLDYAERHGYVRGVVREIIHDPGRGAPLAKVVFRDPYRYKQHTETFIANEGMHTGQFIYTGKKAALTVGNILPLSAMPEGTIISNVEEKAGDRGALGRTSGNYVIVVGHGEDGKTRLKLPSGAKKIVSSECRGMIGIVAGGGRIDKPLLKAGRAFHKYKVKRNSWPRTRGVAMNPVDHPHGGGNHQHIGTFYCYLMPLSYLLTRFLQVRLLPSPATPSLVRRSVLLLPAGLVSSVVPRARRSKYFDINLSKCLLSFWSRVVSGGRDGEKAGVRVCVRVPSYISCASSFFAVTNKNVVPNISPIPDFS</sequence>
<dbReference type="InterPro" id="IPR008991">
    <property type="entry name" value="Translation_prot_SH3-like_sf"/>
</dbReference>
<feature type="transmembrane region" description="Helical" evidence="13">
    <location>
        <begin position="189"/>
        <end position="207"/>
    </location>
</feature>
<dbReference type="FunFam" id="4.10.950.10:FF:000002">
    <property type="entry name" value="60S ribosomal protein L2"/>
    <property type="match status" value="1"/>
</dbReference>
<dbReference type="SUPFAM" id="SSF50249">
    <property type="entry name" value="Nucleic acid-binding proteins"/>
    <property type="match status" value="1"/>
</dbReference>
<dbReference type="PANTHER" id="PTHR31794">
    <property type="entry name" value="AUXIN EFFLUX TRANSPORTER FAMILY PROTEIN (EUROFUNG)"/>
    <property type="match status" value="1"/>
</dbReference>
<dbReference type="GO" id="GO:0016020">
    <property type="term" value="C:membrane"/>
    <property type="evidence" value="ECO:0007669"/>
    <property type="project" value="UniProtKB-SubCell"/>
</dbReference>
<comment type="similarity">
    <text evidence="2">Belongs to the universal ribosomal protein uL2 family.</text>
</comment>
<dbReference type="GO" id="GO:0005783">
    <property type="term" value="C:endoplasmic reticulum"/>
    <property type="evidence" value="ECO:0007669"/>
    <property type="project" value="TreeGrafter"/>
</dbReference>
<dbReference type="GO" id="GO:0055085">
    <property type="term" value="P:transmembrane transport"/>
    <property type="evidence" value="ECO:0007669"/>
    <property type="project" value="InterPro"/>
</dbReference>
<feature type="transmembrane region" description="Helical" evidence="13">
    <location>
        <begin position="47"/>
        <end position="72"/>
    </location>
</feature>
<evidence type="ECO:0000313" key="17">
    <source>
        <dbReference type="Proteomes" id="UP000033140"/>
    </source>
</evidence>
<feature type="domain" description="Large ribosomal subunit protein uL2 RNA-binding" evidence="15">
    <location>
        <begin position="543"/>
        <end position="630"/>
    </location>
</feature>
<feature type="transmembrane region" description="Helical" evidence="13">
    <location>
        <begin position="84"/>
        <end position="103"/>
    </location>
</feature>
<dbReference type="Pfam" id="PF03547">
    <property type="entry name" value="Mem_trans"/>
    <property type="match status" value="1"/>
</dbReference>
<dbReference type="STRING" id="698492.A0A0E9NLC3"/>
<evidence type="ECO:0000259" key="14">
    <source>
        <dbReference type="SMART" id="SM01382"/>
    </source>
</evidence>
<dbReference type="InterPro" id="IPR022666">
    <property type="entry name" value="Ribosomal_uL2_RNA-bd_dom"/>
</dbReference>
<dbReference type="InterPro" id="IPR012340">
    <property type="entry name" value="NA-bd_OB-fold"/>
</dbReference>
<feature type="transmembrane region" description="Helical" evidence="13">
    <location>
        <begin position="327"/>
        <end position="348"/>
    </location>
</feature>
<feature type="compositionally biased region" description="Polar residues" evidence="12">
    <location>
        <begin position="280"/>
        <end position="307"/>
    </location>
</feature>
<evidence type="ECO:0000256" key="12">
    <source>
        <dbReference type="SAM" id="MobiDB-lite"/>
    </source>
</evidence>
<accession>A0A0E9NLC3</accession>
<comment type="caution">
    <text evidence="16">The sequence shown here is derived from an EMBL/GenBank/DDBJ whole genome shotgun (WGS) entry which is preliminary data.</text>
</comment>
<evidence type="ECO:0000313" key="16">
    <source>
        <dbReference type="EMBL" id="GAO50471.1"/>
    </source>
</evidence>
<dbReference type="SMART" id="SM01383">
    <property type="entry name" value="Ribosomal_L2"/>
    <property type="match status" value="1"/>
</dbReference>
<dbReference type="Gene3D" id="4.10.950.10">
    <property type="entry name" value="Ribosomal protein L2, domain 3"/>
    <property type="match status" value="1"/>
</dbReference>
<dbReference type="SMART" id="SM01382">
    <property type="entry name" value="Ribosomal_L2_C"/>
    <property type="match status" value="1"/>
</dbReference>
<dbReference type="InterPro" id="IPR004776">
    <property type="entry name" value="Mem_transp_PIN-like"/>
</dbReference>
<evidence type="ECO:0000256" key="4">
    <source>
        <dbReference type="ARBA" id="ARBA00022980"/>
    </source>
</evidence>
<reference evidence="16 17" key="2">
    <citation type="journal article" date="2014" name="J. Gen. Appl. Microbiol.">
        <title>The early diverging ascomycetous budding yeast Saitoella complicata has three histone deacetylases belonging to the Clr6, Hos2, and Rpd3 lineages.</title>
        <authorList>
            <person name="Nishida H."/>
            <person name="Matsumoto T."/>
            <person name="Kondo S."/>
            <person name="Hamamoto M."/>
            <person name="Yoshikawa H."/>
        </authorList>
    </citation>
    <scope>NUCLEOTIDE SEQUENCE [LARGE SCALE GENOMIC DNA]</scope>
    <source>
        <strain evidence="16 17">NRRL Y-17804</strain>
    </source>
</reference>
<dbReference type="AlphaFoldDB" id="A0A0E9NLC3"/>
<dbReference type="SUPFAM" id="SSF50104">
    <property type="entry name" value="Translation proteins SH3-like domain"/>
    <property type="match status" value="1"/>
</dbReference>
<feature type="transmembrane region" description="Helical" evidence="13">
    <location>
        <begin position="476"/>
        <end position="497"/>
    </location>
</feature>
<dbReference type="InterPro" id="IPR014726">
    <property type="entry name" value="Ribosomal_uL2_dom3"/>
</dbReference>